<dbReference type="Proteomes" id="UP000294547">
    <property type="component" value="Unassembled WGS sequence"/>
</dbReference>
<protein>
    <submittedName>
        <fullName evidence="5">Thiol-disulfide isomerase/thioredoxin</fullName>
    </submittedName>
</protein>
<dbReference type="CDD" id="cd02966">
    <property type="entry name" value="TlpA_like_family"/>
    <property type="match status" value="1"/>
</dbReference>
<comment type="subcellular location">
    <subcellularLocation>
        <location evidence="1">Cell envelope</location>
    </subcellularLocation>
</comment>
<dbReference type="AlphaFoldDB" id="A0A4R6RD08"/>
<keyword evidence="5" id="KW-0413">Isomerase</keyword>
<dbReference type="Gene3D" id="3.40.30.10">
    <property type="entry name" value="Glutaredoxin"/>
    <property type="match status" value="1"/>
</dbReference>
<gene>
    <name evidence="5" type="ORF">EDD54_2663</name>
</gene>
<dbReference type="PANTHER" id="PTHR42852:SF13">
    <property type="entry name" value="PROTEIN DIPZ"/>
    <property type="match status" value="1"/>
</dbReference>
<dbReference type="InterPro" id="IPR017937">
    <property type="entry name" value="Thioredoxin_CS"/>
</dbReference>
<organism evidence="5 6">
    <name type="scientific">Oharaeibacter diazotrophicus</name>
    <dbReference type="NCBI Taxonomy" id="1920512"/>
    <lineage>
        <taxon>Bacteria</taxon>
        <taxon>Pseudomonadati</taxon>
        <taxon>Pseudomonadota</taxon>
        <taxon>Alphaproteobacteria</taxon>
        <taxon>Hyphomicrobiales</taxon>
        <taxon>Pleomorphomonadaceae</taxon>
        <taxon>Oharaeibacter</taxon>
    </lineage>
</organism>
<dbReference type="OrthoDB" id="9799347at2"/>
<sequence length="217" mass="22490">MSEATSRRRRAVFLVAAAALAGLAAGSVGVYVSGWGAANGNDRCEASADLARSLKPLAHGEVAALLPADAPQDLSTLVLRQPDGTERTLGSLLDGKATLLNLWATWCVPCRAEMPALDRLQAARGGPDFQVLTLNVDTGDPAKPAAFLAEIGTKGLPDWRDPRMAAFNALKGRGLAFGLPTTLLIDRKGCQVAALHGPAEWDSADAGAVVDAVVAAR</sequence>
<dbReference type="InterPro" id="IPR050553">
    <property type="entry name" value="Thioredoxin_ResA/DsbE_sf"/>
</dbReference>
<dbReference type="InterPro" id="IPR036249">
    <property type="entry name" value="Thioredoxin-like_sf"/>
</dbReference>
<keyword evidence="3" id="KW-0676">Redox-active center</keyword>
<accession>A0A4R6RD08</accession>
<feature type="domain" description="Thioredoxin" evidence="4">
    <location>
        <begin position="65"/>
        <end position="215"/>
    </location>
</feature>
<evidence type="ECO:0000313" key="6">
    <source>
        <dbReference type="Proteomes" id="UP000294547"/>
    </source>
</evidence>
<dbReference type="GO" id="GO:0016853">
    <property type="term" value="F:isomerase activity"/>
    <property type="evidence" value="ECO:0007669"/>
    <property type="project" value="UniProtKB-KW"/>
</dbReference>
<evidence type="ECO:0000259" key="4">
    <source>
        <dbReference type="PROSITE" id="PS51352"/>
    </source>
</evidence>
<proteinExistence type="predicted"/>
<dbReference type="NCBIfam" id="NF047696">
    <property type="entry name" value="ThlDiSintTplARhiz"/>
    <property type="match status" value="1"/>
</dbReference>
<dbReference type="SUPFAM" id="SSF52833">
    <property type="entry name" value="Thioredoxin-like"/>
    <property type="match status" value="1"/>
</dbReference>
<evidence type="ECO:0000313" key="5">
    <source>
        <dbReference type="EMBL" id="TDP84060.1"/>
    </source>
</evidence>
<dbReference type="GO" id="GO:0017004">
    <property type="term" value="P:cytochrome complex assembly"/>
    <property type="evidence" value="ECO:0007669"/>
    <property type="project" value="UniProtKB-KW"/>
</dbReference>
<keyword evidence="2" id="KW-0201">Cytochrome c-type biogenesis</keyword>
<evidence type="ECO:0000256" key="2">
    <source>
        <dbReference type="ARBA" id="ARBA00022748"/>
    </source>
</evidence>
<dbReference type="InterPro" id="IPR013766">
    <property type="entry name" value="Thioredoxin_domain"/>
</dbReference>
<keyword evidence="6" id="KW-1185">Reference proteome</keyword>
<dbReference type="PROSITE" id="PS00194">
    <property type="entry name" value="THIOREDOXIN_1"/>
    <property type="match status" value="1"/>
</dbReference>
<dbReference type="GO" id="GO:0030313">
    <property type="term" value="C:cell envelope"/>
    <property type="evidence" value="ECO:0007669"/>
    <property type="project" value="UniProtKB-SubCell"/>
</dbReference>
<comment type="caution">
    <text evidence="5">The sequence shown here is derived from an EMBL/GenBank/DDBJ whole genome shotgun (WGS) entry which is preliminary data.</text>
</comment>
<dbReference type="EMBL" id="SNXY01000008">
    <property type="protein sequence ID" value="TDP84060.1"/>
    <property type="molecule type" value="Genomic_DNA"/>
</dbReference>
<reference evidence="5 6" key="1">
    <citation type="submission" date="2019-03" db="EMBL/GenBank/DDBJ databases">
        <title>Genomic Encyclopedia of Type Strains, Phase IV (KMG-IV): sequencing the most valuable type-strain genomes for metagenomic binning, comparative biology and taxonomic classification.</title>
        <authorList>
            <person name="Goeker M."/>
        </authorList>
    </citation>
    <scope>NUCLEOTIDE SEQUENCE [LARGE SCALE GENOMIC DNA]</scope>
    <source>
        <strain evidence="5 6">DSM 102969</strain>
    </source>
</reference>
<evidence type="ECO:0000256" key="3">
    <source>
        <dbReference type="ARBA" id="ARBA00023284"/>
    </source>
</evidence>
<dbReference type="GO" id="GO:0015036">
    <property type="term" value="F:disulfide oxidoreductase activity"/>
    <property type="evidence" value="ECO:0007669"/>
    <property type="project" value="UniProtKB-ARBA"/>
</dbReference>
<dbReference type="InterPro" id="IPR013740">
    <property type="entry name" value="Redoxin"/>
</dbReference>
<dbReference type="PROSITE" id="PS51352">
    <property type="entry name" value="THIOREDOXIN_2"/>
    <property type="match status" value="1"/>
</dbReference>
<dbReference type="PANTHER" id="PTHR42852">
    <property type="entry name" value="THIOL:DISULFIDE INTERCHANGE PROTEIN DSBE"/>
    <property type="match status" value="1"/>
</dbReference>
<evidence type="ECO:0000256" key="1">
    <source>
        <dbReference type="ARBA" id="ARBA00004196"/>
    </source>
</evidence>
<name>A0A4R6RD08_9HYPH</name>
<dbReference type="Pfam" id="PF08534">
    <property type="entry name" value="Redoxin"/>
    <property type="match status" value="1"/>
</dbReference>